<evidence type="ECO:0000313" key="10">
    <source>
        <dbReference type="Proteomes" id="UP000014316"/>
    </source>
</evidence>
<dbReference type="Pfam" id="PF00950">
    <property type="entry name" value="ABC-3"/>
    <property type="match status" value="1"/>
</dbReference>
<dbReference type="SUPFAM" id="SSF81345">
    <property type="entry name" value="ABC transporter involved in vitamin B12 uptake, BtuC"/>
    <property type="match status" value="1"/>
</dbReference>
<dbReference type="CDD" id="cd06550">
    <property type="entry name" value="TM_ABC_iron-siderophores_like"/>
    <property type="match status" value="1"/>
</dbReference>
<feature type="transmembrane region" description="Helical" evidence="8">
    <location>
        <begin position="60"/>
        <end position="86"/>
    </location>
</feature>
<name>A0A829GKE5_LACPA</name>
<comment type="subcellular location">
    <subcellularLocation>
        <location evidence="7">Cell membrane</location>
        <topology evidence="7">Multi-pass membrane protein</topology>
    </subcellularLocation>
    <subcellularLocation>
        <location evidence="1">Membrane</location>
        <topology evidence="1">Multi-pass membrane protein</topology>
    </subcellularLocation>
</comment>
<organism evidence="9 10">
    <name type="scientific">Lacticaseibacillus paracasei subsp. paracasei Lpp123</name>
    <dbReference type="NCBI Taxonomy" id="1256201"/>
    <lineage>
        <taxon>Bacteria</taxon>
        <taxon>Bacillati</taxon>
        <taxon>Bacillota</taxon>
        <taxon>Bacilli</taxon>
        <taxon>Lactobacillales</taxon>
        <taxon>Lactobacillaceae</taxon>
        <taxon>Lacticaseibacillus</taxon>
    </lineage>
</organism>
<comment type="caution">
    <text evidence="9">The sequence shown here is derived from an EMBL/GenBank/DDBJ whole genome shotgun (WGS) entry which is preliminary data.</text>
</comment>
<protein>
    <recommendedName>
        <fullName evidence="6">Manganese import system permease protein ScaB</fullName>
    </recommendedName>
</protein>
<dbReference type="FunFam" id="1.10.3470.10:FF:000003">
    <property type="entry name" value="Iron ABC transporter permease SitD"/>
    <property type="match status" value="1"/>
</dbReference>
<dbReference type="PANTHER" id="PTHR30477:SF13">
    <property type="entry name" value="IRON TRANSPORT SYSTEM MEMBRANE PROTEIN HI_0360-RELATED"/>
    <property type="match status" value="1"/>
</dbReference>
<evidence type="ECO:0000256" key="3">
    <source>
        <dbReference type="ARBA" id="ARBA00022692"/>
    </source>
</evidence>
<keyword evidence="3 7" id="KW-0812">Transmembrane</keyword>
<feature type="transmembrane region" description="Helical" evidence="8">
    <location>
        <begin position="172"/>
        <end position="192"/>
    </location>
</feature>
<dbReference type="PANTHER" id="PTHR30477">
    <property type="entry name" value="ABC-TRANSPORTER METAL-BINDING PROTEIN"/>
    <property type="match status" value="1"/>
</dbReference>
<dbReference type="EMBL" id="ANJW01000124">
    <property type="protein sequence ID" value="EPC58031.1"/>
    <property type="molecule type" value="Genomic_DNA"/>
</dbReference>
<dbReference type="AlphaFoldDB" id="A0A829GKE5"/>
<dbReference type="GO" id="GO:0043190">
    <property type="term" value="C:ATP-binding cassette (ABC) transporter complex"/>
    <property type="evidence" value="ECO:0007669"/>
    <property type="project" value="InterPro"/>
</dbReference>
<dbReference type="InterPro" id="IPR001626">
    <property type="entry name" value="ABC_TroCD"/>
</dbReference>
<dbReference type="GO" id="GO:0071281">
    <property type="term" value="P:cellular response to iron ion"/>
    <property type="evidence" value="ECO:0007669"/>
    <property type="project" value="UniProtKB-ARBA"/>
</dbReference>
<dbReference type="GO" id="GO:0010043">
    <property type="term" value="P:response to zinc ion"/>
    <property type="evidence" value="ECO:0007669"/>
    <property type="project" value="TreeGrafter"/>
</dbReference>
<keyword evidence="5 8" id="KW-0472">Membrane</keyword>
<proteinExistence type="inferred from homology"/>
<dbReference type="Gene3D" id="1.10.3470.10">
    <property type="entry name" value="ABC transporter involved in vitamin B12 uptake, BtuC"/>
    <property type="match status" value="1"/>
</dbReference>
<evidence type="ECO:0000256" key="7">
    <source>
        <dbReference type="RuleBase" id="RU003943"/>
    </source>
</evidence>
<evidence type="ECO:0000313" key="9">
    <source>
        <dbReference type="EMBL" id="EPC58031.1"/>
    </source>
</evidence>
<keyword evidence="4 8" id="KW-1133">Transmembrane helix</keyword>
<dbReference type="Proteomes" id="UP000014316">
    <property type="component" value="Unassembled WGS sequence"/>
</dbReference>
<feature type="transmembrane region" description="Helical" evidence="8">
    <location>
        <begin position="224"/>
        <end position="244"/>
    </location>
</feature>
<sequence length="332" mass="36052">MTSIMEFFTALGKYDFLQSALITAIMVGIMSGLIGSFIILRGMSLMGDAISHAVLPGVAVAYMLGINVMIGASVFGIIAALLIGFVAANSKIKTDTSIGVVFSAFYALGFILISMAESATNLHHILFGNILAVSDSDIVTTAVVLGIVILFVVLFYKELLITSFDNTFAKTYGLNTTMIHYALMLVLTLVTVSALQTVGIILVVAMLITPAATAFLWTDRLETMLITSASVGVFSAITGLYFSFTFNWASGPAIVLVAAVLFAISFVFSPKQAFFSFSKKHEKRKPLLLLTLPRRLFDEKDSNQCCCCFNHGCRGFLVCKQPQYDSERFSKY</sequence>
<evidence type="ECO:0000256" key="6">
    <source>
        <dbReference type="ARBA" id="ARBA00072924"/>
    </source>
</evidence>
<comment type="similarity">
    <text evidence="2 7">Belongs to the ABC-3 integral membrane protein family.</text>
</comment>
<dbReference type="InterPro" id="IPR037294">
    <property type="entry name" value="ABC_BtuC-like"/>
</dbReference>
<keyword evidence="7" id="KW-0813">Transport</keyword>
<feature type="transmembrane region" description="Helical" evidence="8">
    <location>
        <begin position="198"/>
        <end position="217"/>
    </location>
</feature>
<evidence type="ECO:0000256" key="8">
    <source>
        <dbReference type="SAM" id="Phobius"/>
    </source>
</evidence>
<dbReference type="GO" id="GO:0055085">
    <property type="term" value="P:transmembrane transport"/>
    <property type="evidence" value="ECO:0007669"/>
    <property type="project" value="InterPro"/>
</dbReference>
<reference evidence="9 10" key="1">
    <citation type="journal article" date="2013" name="PLoS ONE">
        <title>Lactobacillus paracasei comparative genomics: towards species pan-genome definition and exploitation of diversity.</title>
        <authorList>
            <person name="Smokvina T."/>
            <person name="Wels M."/>
            <person name="Polka J."/>
            <person name="Chervaux C."/>
            <person name="Brisse S."/>
            <person name="Boekhorst J."/>
            <person name="van Hylckama Vlieg J.E."/>
            <person name="Siezen R.J."/>
        </authorList>
    </citation>
    <scope>NUCLEOTIDE SEQUENCE [LARGE SCALE GENOMIC DNA]</scope>
    <source>
        <strain evidence="9 10">Lpp123</strain>
    </source>
</reference>
<feature type="transmembrane region" description="Helical" evidence="8">
    <location>
        <begin position="20"/>
        <end position="40"/>
    </location>
</feature>
<feature type="transmembrane region" description="Helical" evidence="8">
    <location>
        <begin position="138"/>
        <end position="160"/>
    </location>
</feature>
<feature type="transmembrane region" description="Helical" evidence="8">
    <location>
        <begin position="98"/>
        <end position="118"/>
    </location>
</feature>
<feature type="transmembrane region" description="Helical" evidence="8">
    <location>
        <begin position="250"/>
        <end position="269"/>
    </location>
</feature>
<accession>A0A829GKE5</accession>
<evidence type="ECO:0000256" key="2">
    <source>
        <dbReference type="ARBA" id="ARBA00008034"/>
    </source>
</evidence>
<evidence type="ECO:0000256" key="1">
    <source>
        <dbReference type="ARBA" id="ARBA00004141"/>
    </source>
</evidence>
<evidence type="ECO:0000256" key="5">
    <source>
        <dbReference type="ARBA" id="ARBA00023136"/>
    </source>
</evidence>
<gene>
    <name evidence="9" type="ORF">Lpp123_02139</name>
</gene>
<evidence type="ECO:0000256" key="4">
    <source>
        <dbReference type="ARBA" id="ARBA00022989"/>
    </source>
</evidence>